<keyword evidence="2" id="KW-0813">Transport</keyword>
<keyword evidence="7" id="KW-1185">Reference proteome</keyword>
<dbReference type="NCBIfam" id="NF007739">
    <property type="entry name" value="PRK10419.1"/>
    <property type="match status" value="2"/>
</dbReference>
<gene>
    <name evidence="6" type="ORF">GCM10010910_01820</name>
</gene>
<keyword evidence="4 6" id="KW-0067">ATP-binding</keyword>
<reference evidence="7" key="1">
    <citation type="journal article" date="2019" name="Int. J. Syst. Evol. Microbiol.">
        <title>The Global Catalogue of Microorganisms (GCM) 10K type strain sequencing project: providing services to taxonomists for standard genome sequencing and annotation.</title>
        <authorList>
            <consortium name="The Broad Institute Genomics Platform"/>
            <consortium name="The Broad Institute Genome Sequencing Center for Infectious Disease"/>
            <person name="Wu L."/>
            <person name="Ma J."/>
        </authorList>
    </citation>
    <scope>NUCLEOTIDE SEQUENCE [LARGE SCALE GENOMIC DNA]</scope>
    <source>
        <strain evidence="7">CGMCC 4.7181</strain>
    </source>
</reference>
<dbReference type="InterPro" id="IPR027417">
    <property type="entry name" value="P-loop_NTPase"/>
</dbReference>
<accession>A0ABQ2MWG6</accession>
<evidence type="ECO:0000256" key="4">
    <source>
        <dbReference type="ARBA" id="ARBA00022840"/>
    </source>
</evidence>
<evidence type="ECO:0000259" key="5">
    <source>
        <dbReference type="PROSITE" id="PS50893"/>
    </source>
</evidence>
<comment type="similarity">
    <text evidence="1">Belongs to the ABC transporter superfamily.</text>
</comment>
<evidence type="ECO:0000256" key="3">
    <source>
        <dbReference type="ARBA" id="ARBA00022741"/>
    </source>
</evidence>
<keyword evidence="3" id="KW-0547">Nucleotide-binding</keyword>
<dbReference type="NCBIfam" id="NF008453">
    <property type="entry name" value="PRK11308.1"/>
    <property type="match status" value="2"/>
</dbReference>
<dbReference type="GO" id="GO:0005524">
    <property type="term" value="F:ATP binding"/>
    <property type="evidence" value="ECO:0007669"/>
    <property type="project" value="UniProtKB-KW"/>
</dbReference>
<feature type="domain" description="ABC transporter" evidence="5">
    <location>
        <begin position="293"/>
        <end position="541"/>
    </location>
</feature>
<dbReference type="PROSITE" id="PS00211">
    <property type="entry name" value="ABC_TRANSPORTER_1"/>
    <property type="match status" value="2"/>
</dbReference>
<name>A0ABQ2MWG6_9MICO</name>
<dbReference type="PANTHER" id="PTHR43776">
    <property type="entry name" value="TRANSPORT ATP-BINDING PROTEIN"/>
    <property type="match status" value="1"/>
</dbReference>
<dbReference type="InterPro" id="IPR017871">
    <property type="entry name" value="ABC_transporter-like_CS"/>
</dbReference>
<feature type="domain" description="ABC transporter" evidence="5">
    <location>
        <begin position="10"/>
        <end position="259"/>
    </location>
</feature>
<evidence type="ECO:0000256" key="2">
    <source>
        <dbReference type="ARBA" id="ARBA00022448"/>
    </source>
</evidence>
<dbReference type="Proteomes" id="UP000638043">
    <property type="component" value="Unassembled WGS sequence"/>
</dbReference>
<dbReference type="InterPro" id="IPR013563">
    <property type="entry name" value="Oligopep_ABC_C"/>
</dbReference>
<dbReference type="Pfam" id="PF00005">
    <property type="entry name" value="ABC_tran"/>
    <property type="match status" value="2"/>
</dbReference>
<dbReference type="InterPro" id="IPR050319">
    <property type="entry name" value="ABC_transp_ATP-bind"/>
</dbReference>
<organism evidence="6 7">
    <name type="scientific">Microbacterium nanhaiense</name>
    <dbReference type="NCBI Taxonomy" id="1301026"/>
    <lineage>
        <taxon>Bacteria</taxon>
        <taxon>Bacillati</taxon>
        <taxon>Actinomycetota</taxon>
        <taxon>Actinomycetes</taxon>
        <taxon>Micrococcales</taxon>
        <taxon>Microbacteriaceae</taxon>
        <taxon>Microbacterium</taxon>
    </lineage>
</organism>
<dbReference type="RefSeq" id="WP_188699498.1">
    <property type="nucleotide sequence ID" value="NZ_BMMQ01000001.1"/>
</dbReference>
<dbReference type="EMBL" id="BMMQ01000001">
    <property type="protein sequence ID" value="GGO59266.1"/>
    <property type="molecule type" value="Genomic_DNA"/>
</dbReference>
<sequence length="554" mass="60079">MSNEKTLLSVRDLKISFGKGKKQREVVHGVSFDVYPGETVAIVGESGSGKSTTATAVIDLLPGTGQVTGGSVTLDGRELTSMKRADMERLRGREIGYVPQDPMSNLNPVWSVGFQVKETIKANGLASNRRDVHRMAVEVLQNAGLADAERRMHQFPHQFSGGMRQRALIGIGLAADPKLLIADEPTSALDVTVQRVILDHLASLTRDKGTSVLFITHDLGLAAERADRVIVMSRGEIVESGPSREILENPQHPYTKRLVAAAPSLASKRIQARVVESGSTEQTSVLLEQKPVVEVVDLVKEYQIRGGGLRSTPFRAVDGVSFQIPKGKTLALVGESGSGKSTVAKMVLQLEKATSGSVFIEGRETTSMSRKEVFDLRSRMQPVFQDPYGSLDPMRSLGALIAEPLKIHGVGDAASRRARVHELLEQVALPTSLAERYPNELSGGQRQRIAMARALALKPSIIVLDEAVSALDVLVQDQILTLLNDLQSELDLTYLFITHDLAVVRVAADLVAVMEKGRIVEQGTVDRVFASPEQEYTQRLLNAIPGKDLKLGAA</sequence>
<evidence type="ECO:0000313" key="7">
    <source>
        <dbReference type="Proteomes" id="UP000638043"/>
    </source>
</evidence>
<dbReference type="InterPro" id="IPR003439">
    <property type="entry name" value="ABC_transporter-like_ATP-bd"/>
</dbReference>
<comment type="caution">
    <text evidence="6">The sequence shown here is derived from an EMBL/GenBank/DDBJ whole genome shotgun (WGS) entry which is preliminary data.</text>
</comment>
<dbReference type="PANTHER" id="PTHR43776:SF7">
    <property type="entry name" value="D,D-DIPEPTIDE TRANSPORT ATP-BINDING PROTEIN DDPF-RELATED"/>
    <property type="match status" value="1"/>
</dbReference>
<dbReference type="PROSITE" id="PS50893">
    <property type="entry name" value="ABC_TRANSPORTER_2"/>
    <property type="match status" value="2"/>
</dbReference>
<dbReference type="CDD" id="cd03257">
    <property type="entry name" value="ABC_NikE_OppD_transporters"/>
    <property type="match status" value="2"/>
</dbReference>
<dbReference type="SUPFAM" id="SSF52540">
    <property type="entry name" value="P-loop containing nucleoside triphosphate hydrolases"/>
    <property type="match status" value="2"/>
</dbReference>
<dbReference type="SMART" id="SM00382">
    <property type="entry name" value="AAA"/>
    <property type="match status" value="2"/>
</dbReference>
<evidence type="ECO:0000313" key="6">
    <source>
        <dbReference type="EMBL" id="GGO59266.1"/>
    </source>
</evidence>
<dbReference type="Pfam" id="PF08352">
    <property type="entry name" value="oligo_HPY"/>
    <property type="match status" value="2"/>
</dbReference>
<protein>
    <submittedName>
        <fullName evidence="6">ABC transporter ATP-binding protein</fullName>
    </submittedName>
</protein>
<dbReference type="Gene3D" id="3.40.50.300">
    <property type="entry name" value="P-loop containing nucleotide triphosphate hydrolases"/>
    <property type="match status" value="2"/>
</dbReference>
<evidence type="ECO:0000256" key="1">
    <source>
        <dbReference type="ARBA" id="ARBA00005417"/>
    </source>
</evidence>
<dbReference type="InterPro" id="IPR003593">
    <property type="entry name" value="AAA+_ATPase"/>
</dbReference>
<proteinExistence type="inferred from homology"/>